<protein>
    <recommendedName>
        <fullName evidence="1">ATP-grasp fold PylC-type domain-containing protein</fullName>
    </recommendedName>
</protein>
<dbReference type="PANTHER" id="PTHR21621:SF0">
    <property type="entry name" value="BETA-CITRYLGLUTAMATE SYNTHASE B-RELATED"/>
    <property type="match status" value="1"/>
</dbReference>
<comment type="caution">
    <text evidence="2">The sequence shown here is derived from an EMBL/GenBank/DDBJ whole genome shotgun (WGS) entry which is preliminary data.</text>
</comment>
<name>A0A367ZLH3_9BACT</name>
<proteinExistence type="predicted"/>
<feature type="domain" description="ATP-grasp fold PylC-type" evidence="1">
    <location>
        <begin position="92"/>
        <end position="243"/>
    </location>
</feature>
<dbReference type="GO" id="GO:0005737">
    <property type="term" value="C:cytoplasm"/>
    <property type="evidence" value="ECO:0007669"/>
    <property type="project" value="TreeGrafter"/>
</dbReference>
<dbReference type="Proteomes" id="UP000252355">
    <property type="component" value="Unassembled WGS sequence"/>
</dbReference>
<reference evidence="2 3" key="1">
    <citation type="submission" date="2018-05" db="EMBL/GenBank/DDBJ databases">
        <title>A metagenomic window into the 2 km-deep terrestrial subsurface aquifer revealed taxonomically and functionally diverse microbial community comprising novel uncultured bacterial lineages.</title>
        <authorList>
            <person name="Kadnikov V.V."/>
            <person name="Mardanov A.V."/>
            <person name="Beletsky A.V."/>
            <person name="Banks D."/>
            <person name="Pimenov N.V."/>
            <person name="Frank Y.A."/>
            <person name="Karnachuk O.V."/>
            <person name="Ravin N.V."/>
        </authorList>
    </citation>
    <scope>NUCLEOTIDE SEQUENCE [LARGE SCALE GENOMIC DNA]</scope>
    <source>
        <strain evidence="2">BY5</strain>
    </source>
</reference>
<sequence>MEVAILDFSWYGNPYDVASNRLLVEALARRGRLAEVVAASAAGPGPRLAAEKVWLRYDLRQPADLNRVIEVAEGLTRQGVRVFPAPAAVTNAEDKWQTAQGLAKAGVPIPQTRLGGEAHHLPLPIILKRRVGWGSQGSCVCRQPADPGPAVADLDAYVAQPFLPHDRTLVAAVAAGRGLACLEDIGGGLQAEGRVGTVPWPTGALELAWQALQAVGLPTGTVDLIETADGLQVLEVNSAPRLTYPHLPAVDLAGPMVDAVLSWWEMEGS</sequence>
<dbReference type="GO" id="GO:0005524">
    <property type="term" value="F:ATP binding"/>
    <property type="evidence" value="ECO:0007669"/>
    <property type="project" value="InterPro"/>
</dbReference>
<dbReference type="GO" id="GO:0046872">
    <property type="term" value="F:metal ion binding"/>
    <property type="evidence" value="ECO:0007669"/>
    <property type="project" value="InterPro"/>
</dbReference>
<dbReference type="GO" id="GO:0018169">
    <property type="term" value="F:ribosomal S6-glutamic acid ligase activity"/>
    <property type="evidence" value="ECO:0007669"/>
    <property type="project" value="TreeGrafter"/>
</dbReference>
<dbReference type="SUPFAM" id="SSF56059">
    <property type="entry name" value="Glutathione synthetase ATP-binding domain-like"/>
    <property type="match status" value="1"/>
</dbReference>
<organism evidence="2 3">
    <name type="scientific">Candidatus Ozemobacter sibiricus</name>
    <dbReference type="NCBI Taxonomy" id="2268124"/>
    <lineage>
        <taxon>Bacteria</taxon>
        <taxon>Candidatus Ozemobacteria</taxon>
        <taxon>Candidatus Ozemobacterales</taxon>
        <taxon>Candidatus Ozemobacteraceae</taxon>
        <taxon>Candidatus Ozemobacter</taxon>
    </lineage>
</organism>
<dbReference type="Pfam" id="PF02655">
    <property type="entry name" value="ATP-grasp_3"/>
    <property type="match status" value="1"/>
</dbReference>
<dbReference type="InterPro" id="IPR003806">
    <property type="entry name" value="ATP-grasp_PylC-type"/>
</dbReference>
<dbReference type="AlphaFoldDB" id="A0A367ZLH3"/>
<dbReference type="EMBL" id="QOQW01000017">
    <property type="protein sequence ID" value="RCK78954.1"/>
    <property type="molecule type" value="Genomic_DNA"/>
</dbReference>
<evidence type="ECO:0000259" key="1">
    <source>
        <dbReference type="Pfam" id="PF02655"/>
    </source>
</evidence>
<dbReference type="GO" id="GO:0009432">
    <property type="term" value="P:SOS response"/>
    <property type="evidence" value="ECO:0007669"/>
    <property type="project" value="TreeGrafter"/>
</dbReference>
<accession>A0A367ZLH3</accession>
<gene>
    <name evidence="2" type="ORF">OZSIB_0505</name>
</gene>
<dbReference type="PANTHER" id="PTHR21621">
    <property type="entry name" value="RIBOSOMAL PROTEIN S6 MODIFICATION PROTEIN"/>
    <property type="match status" value="1"/>
</dbReference>
<evidence type="ECO:0000313" key="3">
    <source>
        <dbReference type="Proteomes" id="UP000252355"/>
    </source>
</evidence>
<evidence type="ECO:0000313" key="2">
    <source>
        <dbReference type="EMBL" id="RCK78954.1"/>
    </source>
</evidence>
<dbReference type="Gene3D" id="3.30.470.20">
    <property type="entry name" value="ATP-grasp fold, B domain"/>
    <property type="match status" value="2"/>
</dbReference>